<protein>
    <submittedName>
        <fullName evidence="1">Uncharacterized protein</fullName>
    </submittedName>
</protein>
<gene>
    <name evidence="1" type="ORF">GGQ59_002695</name>
</gene>
<evidence type="ECO:0000313" key="1">
    <source>
        <dbReference type="EMBL" id="MBB4660151.1"/>
    </source>
</evidence>
<accession>A0A840I7A9</accession>
<dbReference type="Proteomes" id="UP000563524">
    <property type="component" value="Unassembled WGS sequence"/>
</dbReference>
<proteinExistence type="predicted"/>
<dbReference type="InterPro" id="IPR049457">
    <property type="entry name" value="Emfourin"/>
</dbReference>
<dbReference type="AlphaFoldDB" id="A0A840I7A9"/>
<evidence type="ECO:0000313" key="2">
    <source>
        <dbReference type="Proteomes" id="UP000563524"/>
    </source>
</evidence>
<name>A0A840I7A9_9PROT</name>
<keyword evidence="2" id="KW-1185">Reference proteome</keyword>
<comment type="caution">
    <text evidence="1">The sequence shown here is derived from an EMBL/GenBank/DDBJ whole genome shotgun (WGS) entry which is preliminary data.</text>
</comment>
<dbReference type="RefSeq" id="WP_183819442.1">
    <property type="nucleotide sequence ID" value="NZ_JACHOB010000006.1"/>
</dbReference>
<dbReference type="Pfam" id="PF20242">
    <property type="entry name" value="Emfourin"/>
    <property type="match status" value="1"/>
</dbReference>
<reference evidence="1 2" key="1">
    <citation type="submission" date="2020-08" db="EMBL/GenBank/DDBJ databases">
        <title>Genomic Encyclopedia of Type Strains, Phase IV (KMG-IV): sequencing the most valuable type-strain genomes for metagenomic binning, comparative biology and taxonomic classification.</title>
        <authorList>
            <person name="Goeker M."/>
        </authorList>
    </citation>
    <scope>NUCLEOTIDE SEQUENCE [LARGE SCALE GENOMIC DNA]</scope>
    <source>
        <strain evidence="1 2">DSM 102850</strain>
    </source>
</reference>
<sequence length="110" mass="11663">MGTDGTPVSGEASLTVEGGVAVFPGLSRTRTLRLEALPVAEARAVEELARRAAFFDGAETTPAPARPDARTYRLCLTIGGRRRERCIAEPVADPALAELIACVQRLTRSA</sequence>
<organism evidence="1 2">
    <name type="scientific">Parvularcula dongshanensis</name>
    <dbReference type="NCBI Taxonomy" id="1173995"/>
    <lineage>
        <taxon>Bacteria</taxon>
        <taxon>Pseudomonadati</taxon>
        <taxon>Pseudomonadota</taxon>
        <taxon>Alphaproteobacteria</taxon>
        <taxon>Parvularculales</taxon>
        <taxon>Parvularculaceae</taxon>
        <taxon>Parvularcula</taxon>
    </lineage>
</organism>
<dbReference type="EMBL" id="JACHOB010000006">
    <property type="protein sequence ID" value="MBB4660151.1"/>
    <property type="molecule type" value="Genomic_DNA"/>
</dbReference>